<evidence type="ECO:0000256" key="6">
    <source>
        <dbReference type="SAM" id="Phobius"/>
    </source>
</evidence>
<dbReference type="PANTHER" id="PTHR23513:SF18">
    <property type="entry name" value="INTEGRAL MEMBRANE PROTEIN"/>
    <property type="match status" value="1"/>
</dbReference>
<feature type="transmembrane region" description="Helical" evidence="6">
    <location>
        <begin position="214"/>
        <end position="237"/>
    </location>
</feature>
<name>A0ABT7T5W1_9MICO</name>
<dbReference type="InterPro" id="IPR011701">
    <property type="entry name" value="MFS"/>
</dbReference>
<evidence type="ECO:0000313" key="8">
    <source>
        <dbReference type="EMBL" id="MDM7884734.1"/>
    </source>
</evidence>
<reference evidence="8 9" key="1">
    <citation type="submission" date="2023-06" db="EMBL/GenBank/DDBJ databases">
        <authorList>
            <person name="Feng G."/>
            <person name="Li J."/>
            <person name="Zhu H."/>
        </authorList>
    </citation>
    <scope>NUCLEOTIDE SEQUENCE [LARGE SCALE GENOMIC DNA]</scope>
    <source>
        <strain evidence="8 9">RHCKG23</strain>
    </source>
</reference>
<dbReference type="SUPFAM" id="SSF103473">
    <property type="entry name" value="MFS general substrate transporter"/>
    <property type="match status" value="1"/>
</dbReference>
<keyword evidence="2" id="KW-1003">Cell membrane</keyword>
<comment type="subcellular location">
    <subcellularLocation>
        <location evidence="1">Cell membrane</location>
        <topology evidence="1">Multi-pass membrane protein</topology>
    </subcellularLocation>
</comment>
<evidence type="ECO:0000259" key="7">
    <source>
        <dbReference type="PROSITE" id="PS50850"/>
    </source>
</evidence>
<protein>
    <submittedName>
        <fullName evidence="8">MFS transporter</fullName>
    </submittedName>
</protein>
<organism evidence="8 9">
    <name type="scientific">Curtobacterium citri</name>
    <dbReference type="NCBI Taxonomy" id="3055139"/>
    <lineage>
        <taxon>Bacteria</taxon>
        <taxon>Bacillati</taxon>
        <taxon>Actinomycetota</taxon>
        <taxon>Actinomycetes</taxon>
        <taxon>Micrococcales</taxon>
        <taxon>Microbacteriaceae</taxon>
        <taxon>Curtobacterium</taxon>
    </lineage>
</organism>
<dbReference type="Proteomes" id="UP001237823">
    <property type="component" value="Unassembled WGS sequence"/>
</dbReference>
<feature type="transmembrane region" description="Helical" evidence="6">
    <location>
        <begin position="35"/>
        <end position="57"/>
    </location>
</feature>
<dbReference type="PANTHER" id="PTHR23513">
    <property type="entry name" value="INTEGRAL MEMBRANE EFFLUX PROTEIN-RELATED"/>
    <property type="match status" value="1"/>
</dbReference>
<dbReference type="PROSITE" id="PS50850">
    <property type="entry name" value="MFS"/>
    <property type="match status" value="1"/>
</dbReference>
<dbReference type="Pfam" id="PF07690">
    <property type="entry name" value="MFS_1"/>
    <property type="match status" value="1"/>
</dbReference>
<feature type="transmembrane region" description="Helical" evidence="6">
    <location>
        <begin position="276"/>
        <end position="294"/>
    </location>
</feature>
<feature type="transmembrane region" description="Helical" evidence="6">
    <location>
        <begin position="366"/>
        <end position="385"/>
    </location>
</feature>
<dbReference type="InterPro" id="IPR020846">
    <property type="entry name" value="MFS_dom"/>
</dbReference>
<feature type="transmembrane region" description="Helical" evidence="6">
    <location>
        <begin position="136"/>
        <end position="154"/>
    </location>
</feature>
<dbReference type="InterPro" id="IPR036259">
    <property type="entry name" value="MFS_trans_sf"/>
</dbReference>
<dbReference type="CDD" id="cd06173">
    <property type="entry name" value="MFS_MefA_like"/>
    <property type="match status" value="1"/>
</dbReference>
<evidence type="ECO:0000256" key="3">
    <source>
        <dbReference type="ARBA" id="ARBA00022692"/>
    </source>
</evidence>
<feature type="transmembrane region" description="Helical" evidence="6">
    <location>
        <begin position="334"/>
        <end position="360"/>
    </location>
</feature>
<evidence type="ECO:0000256" key="4">
    <source>
        <dbReference type="ARBA" id="ARBA00022989"/>
    </source>
</evidence>
<dbReference type="RefSeq" id="WP_289458113.1">
    <property type="nucleotide sequence ID" value="NZ_JAUCML010000003.1"/>
</dbReference>
<gene>
    <name evidence="8" type="ORF">QUG92_06405</name>
</gene>
<accession>A0ABT7T5W1</accession>
<evidence type="ECO:0000256" key="1">
    <source>
        <dbReference type="ARBA" id="ARBA00004651"/>
    </source>
</evidence>
<keyword evidence="3 6" id="KW-0812">Transmembrane</keyword>
<feature type="transmembrane region" description="Helical" evidence="6">
    <location>
        <begin position="69"/>
        <end position="87"/>
    </location>
</feature>
<evidence type="ECO:0000313" key="9">
    <source>
        <dbReference type="Proteomes" id="UP001237823"/>
    </source>
</evidence>
<feature type="transmembrane region" description="Helical" evidence="6">
    <location>
        <begin position="160"/>
        <end position="177"/>
    </location>
</feature>
<keyword evidence="5 6" id="KW-0472">Membrane</keyword>
<dbReference type="EMBL" id="JAUCML010000003">
    <property type="protein sequence ID" value="MDM7884734.1"/>
    <property type="molecule type" value="Genomic_DNA"/>
</dbReference>
<feature type="transmembrane region" description="Helical" evidence="6">
    <location>
        <begin position="243"/>
        <end position="264"/>
    </location>
</feature>
<sequence>MNKLHTLTAAQGVCAAGDAITTVALLLALQERGASAFVVSALVLAELLPSVVLGPVLAPLLDRMDVSRIVSAALALRALIAIGIAFAPSEGGLLLLVAAAAAVSAVDSPAMALLVPTTVPAGRAVAVGYARSDTSRTIGALVGPAVAGFLVAAVGTHTTLLVDAGTFLLLLTVVLALRLRRPPERTPVTRTPWLRQVAAGPRTLFGDRVMAASVLALATAIVFTAMITVAEVFFIRQELGQPAAVYGVLVTTSALGRLTAAALVAPRIPPHRQQAALWSGGVLMGSGLLVMAWVPSVALTAGGLFLVGAANAVQSLAIRSIVHGRAPRDVQGRAFAAMIGTNNAATMAGTAVGGPAVALLGGGGTLLLGGVGTLLATLVGTGWLLRREPTS</sequence>
<feature type="transmembrane region" description="Helical" evidence="6">
    <location>
        <begin position="300"/>
        <end position="322"/>
    </location>
</feature>
<evidence type="ECO:0000256" key="5">
    <source>
        <dbReference type="ARBA" id="ARBA00023136"/>
    </source>
</evidence>
<proteinExistence type="predicted"/>
<dbReference type="Gene3D" id="1.20.1250.20">
    <property type="entry name" value="MFS general substrate transporter like domains"/>
    <property type="match status" value="1"/>
</dbReference>
<comment type="caution">
    <text evidence="8">The sequence shown here is derived from an EMBL/GenBank/DDBJ whole genome shotgun (WGS) entry which is preliminary data.</text>
</comment>
<keyword evidence="4 6" id="KW-1133">Transmembrane helix</keyword>
<keyword evidence="9" id="KW-1185">Reference proteome</keyword>
<evidence type="ECO:0000256" key="2">
    <source>
        <dbReference type="ARBA" id="ARBA00022475"/>
    </source>
</evidence>
<feature type="domain" description="Major facilitator superfamily (MFS) profile" evidence="7">
    <location>
        <begin position="1"/>
        <end position="388"/>
    </location>
</feature>